<accession>A0A832IC85</accession>
<dbReference type="PIRSF" id="PIRSF016184">
    <property type="entry name" value="PhzC_PhzF"/>
    <property type="match status" value="1"/>
</dbReference>
<comment type="similarity">
    <text evidence="1">Belongs to the PhzF family.</text>
</comment>
<dbReference type="EMBL" id="DSQF01000026">
    <property type="protein sequence ID" value="HGZ44322.1"/>
    <property type="molecule type" value="Genomic_DNA"/>
</dbReference>
<dbReference type="AlphaFoldDB" id="A0A832IC85"/>
<dbReference type="GO" id="GO:0005737">
    <property type="term" value="C:cytoplasm"/>
    <property type="evidence" value="ECO:0007669"/>
    <property type="project" value="TreeGrafter"/>
</dbReference>
<dbReference type="PANTHER" id="PTHR13774:SF17">
    <property type="entry name" value="PHENAZINE BIOSYNTHESIS-LIKE DOMAIN-CONTAINING PROTEIN"/>
    <property type="match status" value="1"/>
</dbReference>
<keyword evidence="2" id="KW-0413">Isomerase</keyword>
<feature type="region of interest" description="Disordered" evidence="3">
    <location>
        <begin position="1"/>
        <end position="22"/>
    </location>
</feature>
<proteinExistence type="inferred from homology"/>
<reference evidence="4" key="1">
    <citation type="journal article" date="2020" name="mSystems">
        <title>Genome- and Community-Level Interaction Insights into Carbon Utilization and Element Cycling Functions of Hydrothermarchaeota in Hydrothermal Sediment.</title>
        <authorList>
            <person name="Zhou Z."/>
            <person name="Liu Y."/>
            <person name="Xu W."/>
            <person name="Pan J."/>
            <person name="Luo Z.H."/>
            <person name="Li M."/>
        </authorList>
    </citation>
    <scope>NUCLEOTIDE SEQUENCE [LARGE SCALE GENOMIC DNA]</scope>
    <source>
        <strain evidence="4">SpSt-381</strain>
    </source>
</reference>
<evidence type="ECO:0000256" key="3">
    <source>
        <dbReference type="SAM" id="MobiDB-lite"/>
    </source>
</evidence>
<name>A0A832IC85_UNCEI</name>
<dbReference type="InterPro" id="IPR003719">
    <property type="entry name" value="Phenazine_PhzF-like"/>
</dbReference>
<dbReference type="Gene3D" id="3.10.310.10">
    <property type="entry name" value="Diaminopimelate Epimerase, Chain A, domain 1"/>
    <property type="match status" value="2"/>
</dbReference>
<evidence type="ECO:0000256" key="2">
    <source>
        <dbReference type="ARBA" id="ARBA00023235"/>
    </source>
</evidence>
<organism evidence="4">
    <name type="scientific">Eiseniibacteriota bacterium</name>
    <dbReference type="NCBI Taxonomy" id="2212470"/>
    <lineage>
        <taxon>Bacteria</taxon>
        <taxon>Candidatus Eiseniibacteriota</taxon>
    </lineage>
</organism>
<dbReference type="GO" id="GO:0016853">
    <property type="term" value="F:isomerase activity"/>
    <property type="evidence" value="ECO:0007669"/>
    <property type="project" value="UniProtKB-KW"/>
</dbReference>
<gene>
    <name evidence="4" type="ORF">ENR23_13065</name>
</gene>
<dbReference type="PANTHER" id="PTHR13774">
    <property type="entry name" value="PHENAZINE BIOSYNTHESIS PROTEIN"/>
    <property type="match status" value="1"/>
</dbReference>
<comment type="caution">
    <text evidence="4">The sequence shown here is derived from an EMBL/GenBank/DDBJ whole genome shotgun (WGS) entry which is preliminary data.</text>
</comment>
<evidence type="ECO:0000313" key="4">
    <source>
        <dbReference type="EMBL" id="HGZ44322.1"/>
    </source>
</evidence>
<protein>
    <submittedName>
        <fullName evidence="4">PhzF family phenazine biosynthesis protein</fullName>
    </submittedName>
</protein>
<dbReference type="Pfam" id="PF02567">
    <property type="entry name" value="PhzC-PhzF"/>
    <property type="match status" value="1"/>
</dbReference>
<sequence length="250" mass="25475">MLRGAPAGAGGRAVRGAGAADAPPPALRAGAALVSGPPPDPPPGGWAIRWFTPAAEVDLCGHATLAAAHVVFERLAAGATAVTFASRSGPLSVTRDGERLVLDFPARPARPVALDAALAAALGARPAAALRATDLMAVFDDEDAVRALAPDLARVAALDARAVIVTAPGRGCDFVSRFFAPRVGVPEDPATGSAHCTLTPYWAARLGRARLHARQLSARGGELWCEDRGARVAIAGRVAPYLEGAIEVPA</sequence>
<dbReference type="SUPFAM" id="SSF54506">
    <property type="entry name" value="Diaminopimelate epimerase-like"/>
    <property type="match status" value="1"/>
</dbReference>
<evidence type="ECO:0000256" key="1">
    <source>
        <dbReference type="ARBA" id="ARBA00008270"/>
    </source>
</evidence>